<dbReference type="InterPro" id="IPR029020">
    <property type="entry name" value="Ammonium/urea_transptr"/>
</dbReference>
<evidence type="ECO:0000256" key="2">
    <source>
        <dbReference type="ARBA" id="ARBA00022692"/>
    </source>
</evidence>
<protein>
    <submittedName>
        <fullName evidence="8">Ammonium transporter AmtB-like domain-containing protein</fullName>
    </submittedName>
</protein>
<dbReference type="Proteomes" id="UP000887572">
    <property type="component" value="Unplaced"/>
</dbReference>
<proteinExistence type="predicted"/>
<dbReference type="PRINTS" id="PR00342">
    <property type="entry name" value="RHESUSRHD"/>
</dbReference>
<evidence type="ECO:0000259" key="6">
    <source>
        <dbReference type="Pfam" id="PF00909"/>
    </source>
</evidence>
<evidence type="ECO:0000313" key="8">
    <source>
        <dbReference type="WBParaSite" id="Gr19_v10_g16367.t1"/>
    </source>
</evidence>
<sequence length="120" mass="13810">MAHKMQNAVSNTLQRRQFAVLASVFQSLFVVLFASFGEFHNHEEDKHNRVHANYPMFQDIHTMVIIGFGFLLSFLKKYGFSALSINLLLSSFVMQYALLLRGFLSPQFIRTGLYTISIDE</sequence>
<keyword evidence="4 5" id="KW-0472">Membrane</keyword>
<keyword evidence="7" id="KW-1185">Reference proteome</keyword>
<dbReference type="InterPro" id="IPR024041">
    <property type="entry name" value="NH4_transpt_AmtB-like_dom"/>
</dbReference>
<keyword evidence="2 5" id="KW-0812">Transmembrane</keyword>
<evidence type="ECO:0000256" key="4">
    <source>
        <dbReference type="ARBA" id="ARBA00023136"/>
    </source>
</evidence>
<dbReference type="Gene3D" id="1.10.3430.10">
    <property type="entry name" value="Ammonium transporter AmtB like domains"/>
    <property type="match status" value="1"/>
</dbReference>
<keyword evidence="3 5" id="KW-1133">Transmembrane helix</keyword>
<dbReference type="InterPro" id="IPR002229">
    <property type="entry name" value="RhesusRHD"/>
</dbReference>
<evidence type="ECO:0000313" key="7">
    <source>
        <dbReference type="Proteomes" id="UP000887572"/>
    </source>
</evidence>
<organism evidence="7 8">
    <name type="scientific">Globodera rostochiensis</name>
    <name type="common">Golden nematode worm</name>
    <name type="synonym">Heterodera rostochiensis</name>
    <dbReference type="NCBI Taxonomy" id="31243"/>
    <lineage>
        <taxon>Eukaryota</taxon>
        <taxon>Metazoa</taxon>
        <taxon>Ecdysozoa</taxon>
        <taxon>Nematoda</taxon>
        <taxon>Chromadorea</taxon>
        <taxon>Rhabditida</taxon>
        <taxon>Tylenchina</taxon>
        <taxon>Tylenchomorpha</taxon>
        <taxon>Tylenchoidea</taxon>
        <taxon>Heteroderidae</taxon>
        <taxon>Heteroderinae</taxon>
        <taxon>Globodera</taxon>
    </lineage>
</organism>
<feature type="transmembrane region" description="Helical" evidence="5">
    <location>
        <begin position="87"/>
        <end position="104"/>
    </location>
</feature>
<accession>A0A914HEX9</accession>
<dbReference type="GO" id="GO:0005886">
    <property type="term" value="C:plasma membrane"/>
    <property type="evidence" value="ECO:0007669"/>
    <property type="project" value="InterPro"/>
</dbReference>
<evidence type="ECO:0000256" key="1">
    <source>
        <dbReference type="ARBA" id="ARBA00004141"/>
    </source>
</evidence>
<comment type="subcellular location">
    <subcellularLocation>
        <location evidence="1">Membrane</location>
        <topology evidence="1">Multi-pass membrane protein</topology>
    </subcellularLocation>
</comment>
<reference evidence="8" key="1">
    <citation type="submission" date="2022-11" db="UniProtKB">
        <authorList>
            <consortium name="WormBaseParasite"/>
        </authorList>
    </citation>
    <scope>IDENTIFICATION</scope>
</reference>
<feature type="domain" description="Ammonium transporter AmtB-like" evidence="6">
    <location>
        <begin position="27"/>
        <end position="105"/>
    </location>
</feature>
<dbReference type="WBParaSite" id="Gr19_v10_g16367.t1">
    <property type="protein sequence ID" value="Gr19_v10_g16367.t1"/>
    <property type="gene ID" value="Gr19_v10_g16367"/>
</dbReference>
<dbReference type="AlphaFoldDB" id="A0A914HEX9"/>
<name>A0A914HEX9_GLORO</name>
<dbReference type="GO" id="GO:0008519">
    <property type="term" value="F:ammonium channel activity"/>
    <property type="evidence" value="ECO:0007669"/>
    <property type="project" value="InterPro"/>
</dbReference>
<feature type="transmembrane region" description="Helical" evidence="5">
    <location>
        <begin position="56"/>
        <end position="75"/>
    </location>
</feature>
<evidence type="ECO:0000256" key="5">
    <source>
        <dbReference type="SAM" id="Phobius"/>
    </source>
</evidence>
<feature type="transmembrane region" description="Helical" evidence="5">
    <location>
        <begin position="18"/>
        <end position="36"/>
    </location>
</feature>
<dbReference type="Pfam" id="PF00909">
    <property type="entry name" value="Ammonium_transp"/>
    <property type="match status" value="1"/>
</dbReference>
<evidence type="ECO:0000256" key="3">
    <source>
        <dbReference type="ARBA" id="ARBA00022989"/>
    </source>
</evidence>